<accession>A0A0F9PT59</accession>
<protein>
    <submittedName>
        <fullName evidence="1">Uncharacterized protein</fullName>
    </submittedName>
</protein>
<proteinExistence type="predicted"/>
<organism evidence="1">
    <name type="scientific">marine sediment metagenome</name>
    <dbReference type="NCBI Taxonomy" id="412755"/>
    <lineage>
        <taxon>unclassified sequences</taxon>
        <taxon>metagenomes</taxon>
        <taxon>ecological metagenomes</taxon>
    </lineage>
</organism>
<gene>
    <name evidence="1" type="ORF">LCGC14_0859570</name>
</gene>
<name>A0A0F9PT59_9ZZZZ</name>
<reference evidence="1" key="1">
    <citation type="journal article" date="2015" name="Nature">
        <title>Complex archaea that bridge the gap between prokaryotes and eukaryotes.</title>
        <authorList>
            <person name="Spang A."/>
            <person name="Saw J.H."/>
            <person name="Jorgensen S.L."/>
            <person name="Zaremba-Niedzwiedzka K."/>
            <person name="Martijn J."/>
            <person name="Lind A.E."/>
            <person name="van Eijk R."/>
            <person name="Schleper C."/>
            <person name="Guy L."/>
            <person name="Ettema T.J."/>
        </authorList>
    </citation>
    <scope>NUCLEOTIDE SEQUENCE</scope>
</reference>
<sequence>MTNIPPEKMGIKDTVTAAVEKRRVVESTIKIRDNVEAILRGPDGEIKQVVSGRNLVTDHGDEWLASRAYDDAALIVTGMRLGTGATAAAKNGAGAAIVTYISGSQEALDATATDATKGAGAGWRTTFLSTWIAGDVTNGAIAETVLTDETALTDVAGAVGNTVARFVFAATIDKQAGDSLEVTWQVDILGA</sequence>
<dbReference type="EMBL" id="LAZR01002604">
    <property type="protein sequence ID" value="KKN27932.1"/>
    <property type="molecule type" value="Genomic_DNA"/>
</dbReference>
<dbReference type="AlphaFoldDB" id="A0A0F9PT59"/>
<comment type="caution">
    <text evidence="1">The sequence shown here is derived from an EMBL/GenBank/DDBJ whole genome shotgun (WGS) entry which is preliminary data.</text>
</comment>
<evidence type="ECO:0000313" key="1">
    <source>
        <dbReference type="EMBL" id="KKN27932.1"/>
    </source>
</evidence>